<accession>A0A369W8L0</accession>
<feature type="transmembrane region" description="Helical" evidence="1">
    <location>
        <begin position="97"/>
        <end position="126"/>
    </location>
</feature>
<proteinExistence type="predicted"/>
<evidence type="ECO:0000313" key="4">
    <source>
        <dbReference type="Proteomes" id="UP000253759"/>
    </source>
</evidence>
<reference evidence="4" key="1">
    <citation type="submission" date="2018-07" db="EMBL/GenBank/DDBJ databases">
        <authorList>
            <person name="Liu B.-T."/>
            <person name="Du Z."/>
        </authorList>
    </citation>
    <scope>NUCLEOTIDE SEQUENCE [LARGE SCALE GENOMIC DNA]</scope>
    <source>
        <strain evidence="4">XYN52</strain>
    </source>
</reference>
<evidence type="ECO:0000313" key="3">
    <source>
        <dbReference type="EMBL" id="RDE10309.1"/>
    </source>
</evidence>
<comment type="caution">
    <text evidence="3">The sequence shown here is derived from an EMBL/GenBank/DDBJ whole genome shotgun (WGS) entry which is preliminary data.</text>
</comment>
<keyword evidence="1" id="KW-0812">Transmembrane</keyword>
<gene>
    <name evidence="3" type="ORF">DVH29_02685</name>
</gene>
<dbReference type="EMBL" id="QQNH01000002">
    <property type="protein sequence ID" value="RDE10309.1"/>
    <property type="molecule type" value="Genomic_DNA"/>
</dbReference>
<evidence type="ECO:0000259" key="2">
    <source>
        <dbReference type="Pfam" id="PF07331"/>
    </source>
</evidence>
<dbReference type="Proteomes" id="UP000253759">
    <property type="component" value="Unassembled WGS sequence"/>
</dbReference>
<keyword evidence="1" id="KW-0472">Membrane</keyword>
<protein>
    <submittedName>
        <fullName evidence="3">Tripartite tricarboxylate transporter TctB family protein</fullName>
    </submittedName>
</protein>
<dbReference type="Pfam" id="PF07331">
    <property type="entry name" value="TctB"/>
    <property type="match status" value="1"/>
</dbReference>
<feature type="domain" description="DUF1468" evidence="2">
    <location>
        <begin position="30"/>
        <end position="162"/>
    </location>
</feature>
<dbReference type="AlphaFoldDB" id="A0A369W8L0"/>
<evidence type="ECO:0000256" key="1">
    <source>
        <dbReference type="SAM" id="Phobius"/>
    </source>
</evidence>
<keyword evidence="4" id="KW-1185">Reference proteome</keyword>
<keyword evidence="1" id="KW-1133">Transmembrane helix</keyword>
<feature type="transmembrane region" description="Helical" evidence="1">
    <location>
        <begin position="29"/>
        <end position="49"/>
    </location>
</feature>
<organism evidence="3 4">
    <name type="scientific">Pelagibacterium lacus</name>
    <dbReference type="NCBI Taxonomy" id="2282655"/>
    <lineage>
        <taxon>Bacteria</taxon>
        <taxon>Pseudomonadati</taxon>
        <taxon>Pseudomonadota</taxon>
        <taxon>Alphaproteobacteria</taxon>
        <taxon>Hyphomicrobiales</taxon>
        <taxon>Devosiaceae</taxon>
        <taxon>Pelagibacterium</taxon>
    </lineage>
</organism>
<dbReference type="InterPro" id="IPR009936">
    <property type="entry name" value="DUF1468"/>
</dbReference>
<feature type="transmembrane region" description="Helical" evidence="1">
    <location>
        <begin position="138"/>
        <end position="161"/>
    </location>
</feature>
<feature type="transmembrane region" description="Helical" evidence="1">
    <location>
        <begin position="61"/>
        <end position="85"/>
    </location>
</feature>
<sequence>MVLPSVPGKIPRRRQGGIHMAVQASRNDLATAAIFVAIGGYFVLESLNYTLGTPLRMGPGFMPIALGSILILLGLVVAVGAFTHADPEEDRPFPWRGIALVLGTIIFFGATIRGLGFIPVVFLSALGTALASRENNPVSAVIIAVALTILCFVIFVLALGLQVRWFGPWLPF</sequence>
<name>A0A369W8L0_9HYPH</name>